<gene>
    <name evidence="2" type="ORF">DU63_05815</name>
</gene>
<proteinExistence type="predicted"/>
<name>A0A0F8HVG7_METMZ</name>
<feature type="region of interest" description="Disordered" evidence="1">
    <location>
        <begin position="138"/>
        <end position="163"/>
    </location>
</feature>
<evidence type="ECO:0000256" key="1">
    <source>
        <dbReference type="SAM" id="MobiDB-lite"/>
    </source>
</evidence>
<evidence type="ECO:0000313" key="2">
    <source>
        <dbReference type="EMBL" id="KKG70994.1"/>
    </source>
</evidence>
<feature type="compositionally biased region" description="Polar residues" evidence="1">
    <location>
        <begin position="149"/>
        <end position="163"/>
    </location>
</feature>
<dbReference type="AlphaFoldDB" id="A0A0F8HVG7"/>
<dbReference type="RefSeq" id="WP_048048713.1">
    <property type="nucleotide sequence ID" value="NZ_JJPO01000127.1"/>
</dbReference>
<sequence length="163" mass="19045">MSERYGSAPSPENKTLKRPVFCFNCKRLYLSRAISPKCWKCGSYKVIDYKSVNGSIDVLQIKQNIDEIANILQKHEVWHLKTERTLELQKTNIEKLNDKVKELLPAAPKVVKKGEHPGQLDLNLEYDEFNQRFQMRRDELQSLRKKHPQPQTARKQTNPGISR</sequence>
<organism evidence="2 3">
    <name type="scientific">Methanosarcina mazei</name>
    <name type="common">Methanosarcina frisia</name>
    <dbReference type="NCBI Taxonomy" id="2209"/>
    <lineage>
        <taxon>Archaea</taxon>
        <taxon>Methanobacteriati</taxon>
        <taxon>Methanobacteriota</taxon>
        <taxon>Stenosarchaea group</taxon>
        <taxon>Methanomicrobia</taxon>
        <taxon>Methanosarcinales</taxon>
        <taxon>Methanosarcinaceae</taxon>
        <taxon>Methanosarcina</taxon>
    </lineage>
</organism>
<accession>A0A0F8HVG7</accession>
<protein>
    <submittedName>
        <fullName evidence="2">Uncharacterized protein</fullName>
    </submittedName>
</protein>
<dbReference type="Proteomes" id="UP000034001">
    <property type="component" value="Unassembled WGS sequence"/>
</dbReference>
<reference evidence="2 3" key="1">
    <citation type="journal article" date="2015" name="ISME J.">
        <title>Genomic and phenotypic differentiation among Methanosarcina mazei populations from Columbia River sediment.</title>
        <authorList>
            <person name="Youngblut N.D."/>
            <person name="Wirth J.S."/>
            <person name="Henriksen J.R."/>
            <person name="Smith M."/>
            <person name="Simon H."/>
            <person name="Metcalf W.W."/>
            <person name="Whitaker R.J."/>
        </authorList>
    </citation>
    <scope>NUCLEOTIDE SEQUENCE [LARGE SCALE GENOMIC DNA]</scope>
    <source>
        <strain evidence="2 3">3.H.A.2.1</strain>
    </source>
</reference>
<dbReference type="EMBL" id="JJPO01000127">
    <property type="protein sequence ID" value="KKG70994.1"/>
    <property type="molecule type" value="Genomic_DNA"/>
</dbReference>
<comment type="caution">
    <text evidence="2">The sequence shown here is derived from an EMBL/GenBank/DDBJ whole genome shotgun (WGS) entry which is preliminary data.</text>
</comment>
<evidence type="ECO:0000313" key="3">
    <source>
        <dbReference type="Proteomes" id="UP000034001"/>
    </source>
</evidence>
<dbReference type="PATRIC" id="fig|2209.43.peg.1246"/>